<feature type="chain" id="PRO_5038569363" evidence="1">
    <location>
        <begin position="22"/>
        <end position="289"/>
    </location>
</feature>
<dbReference type="AlphaFoldDB" id="A0A4Q7ZG04"/>
<proteinExistence type="predicted"/>
<accession>A0A4Q7ZG04</accession>
<dbReference type="PROSITE" id="PS51257">
    <property type="entry name" value="PROKAR_LIPOPROTEIN"/>
    <property type="match status" value="1"/>
</dbReference>
<reference evidence="3 4" key="1">
    <citation type="submission" date="2019-02" db="EMBL/GenBank/DDBJ databases">
        <title>Sequencing the genomes of 1000 actinobacteria strains.</title>
        <authorList>
            <person name="Klenk H.-P."/>
        </authorList>
    </citation>
    <scope>NUCLEOTIDE SEQUENCE [LARGE SCALE GENOMIC DNA]</scope>
    <source>
        <strain evidence="3 4">DSM 45162</strain>
    </source>
</reference>
<protein>
    <submittedName>
        <fullName evidence="3">Putative regulator of septum formation</fullName>
    </submittedName>
</protein>
<feature type="domain" description="Septum formation-related" evidence="2">
    <location>
        <begin position="47"/>
        <end position="265"/>
    </location>
</feature>
<dbReference type="RefSeq" id="WP_242624676.1">
    <property type="nucleotide sequence ID" value="NZ_SHKY01000001.1"/>
</dbReference>
<organism evidence="3 4">
    <name type="scientific">Krasilnikovia cinnamomea</name>
    <dbReference type="NCBI Taxonomy" id="349313"/>
    <lineage>
        <taxon>Bacteria</taxon>
        <taxon>Bacillati</taxon>
        <taxon>Actinomycetota</taxon>
        <taxon>Actinomycetes</taxon>
        <taxon>Micromonosporales</taxon>
        <taxon>Micromonosporaceae</taxon>
        <taxon>Krasilnikovia</taxon>
    </lineage>
</organism>
<evidence type="ECO:0000256" key="1">
    <source>
        <dbReference type="SAM" id="SignalP"/>
    </source>
</evidence>
<dbReference type="InterPro" id="IPR026004">
    <property type="entry name" value="Septum_form"/>
</dbReference>
<dbReference type="Pfam" id="PF13845">
    <property type="entry name" value="Septum_form"/>
    <property type="match status" value="1"/>
</dbReference>
<evidence type="ECO:0000259" key="2">
    <source>
        <dbReference type="Pfam" id="PF13845"/>
    </source>
</evidence>
<feature type="signal peptide" evidence="1">
    <location>
        <begin position="1"/>
        <end position="21"/>
    </location>
</feature>
<keyword evidence="4" id="KW-1185">Reference proteome</keyword>
<gene>
    <name evidence="3" type="ORF">EV385_0673</name>
</gene>
<dbReference type="EMBL" id="SHKY01000001">
    <property type="protein sequence ID" value="RZU48939.1"/>
    <property type="molecule type" value="Genomic_DNA"/>
</dbReference>
<comment type="caution">
    <text evidence="3">The sequence shown here is derived from an EMBL/GenBank/DDBJ whole genome shotgun (WGS) entry which is preliminary data.</text>
</comment>
<evidence type="ECO:0000313" key="4">
    <source>
        <dbReference type="Proteomes" id="UP000292564"/>
    </source>
</evidence>
<name>A0A4Q7ZG04_9ACTN</name>
<keyword evidence="1" id="KW-0732">Signal</keyword>
<dbReference type="Proteomes" id="UP000292564">
    <property type="component" value="Unassembled WGS sequence"/>
</dbReference>
<sequence length="289" mass="31601">MRRWFAVAAVAVVLAAAGCTAGSGTDRDLTGSWSMIGPAVPFRPASGVCHEHLPADGSLETYRPVPCAELHLTETFAIRTAPDAPVPPTPGSAQGREAYEQCARRADAFLGGPWREARIGVRVFWPSRAGWRGGARWYRCDVTETDADGLADRSRSGSLAGALRGASPLRLGCFEPRVSGETVRAMAAVPCTKPHRAEFVGLWTAPEVSYAALNADRTDSARGCRSAIARYTGVPDDNEVQYRTGWISYQPSRAEWQYGERRVRCFLWFRDRKLTRSMRDAGPTALPVR</sequence>
<evidence type="ECO:0000313" key="3">
    <source>
        <dbReference type="EMBL" id="RZU48939.1"/>
    </source>
</evidence>